<reference evidence="1" key="1">
    <citation type="submission" date="2021-01" db="EMBL/GenBank/DDBJ databases">
        <title>Genome sequence of strain Noviherbaspirillum sp. DKR-6.</title>
        <authorList>
            <person name="Chaudhary D.K."/>
        </authorList>
    </citation>
    <scope>NUCLEOTIDE SEQUENCE</scope>
    <source>
        <strain evidence="1">DKR-6</strain>
    </source>
</reference>
<keyword evidence="2" id="KW-1185">Reference proteome</keyword>
<dbReference type="SUPFAM" id="SSF53448">
    <property type="entry name" value="Nucleotide-diphospho-sugar transferases"/>
    <property type="match status" value="1"/>
</dbReference>
<dbReference type="RefSeq" id="WP_200591054.1">
    <property type="nucleotide sequence ID" value="NZ_JAEPBG010000002.1"/>
</dbReference>
<gene>
    <name evidence="1" type="ORF">JJB74_06755</name>
</gene>
<dbReference type="InterPro" id="IPR029044">
    <property type="entry name" value="Nucleotide-diphossugar_trans"/>
</dbReference>
<accession>A0A934SRR9</accession>
<evidence type="ECO:0000313" key="2">
    <source>
        <dbReference type="Proteomes" id="UP000622890"/>
    </source>
</evidence>
<proteinExistence type="predicted"/>
<organism evidence="1 2">
    <name type="scientific">Noviherbaspirillum pedocola</name>
    <dbReference type="NCBI Taxonomy" id="2801341"/>
    <lineage>
        <taxon>Bacteria</taxon>
        <taxon>Pseudomonadati</taxon>
        <taxon>Pseudomonadota</taxon>
        <taxon>Betaproteobacteria</taxon>
        <taxon>Burkholderiales</taxon>
        <taxon>Oxalobacteraceae</taxon>
        <taxon>Noviherbaspirillum</taxon>
    </lineage>
</organism>
<sequence>MSFLSSINQRLRRDFFKWRHQQSIRQVLKTPALQTGDMPFILLSMVHKRDVLSYLVALKSFTQFANPGRIVMVCDPSIDEQDRALIRQHVPHIEFRKADEFTHPDVPRGGCWERLLAICSYSPQDYVVQLDADTVTVRMIAEVINAIRSNAGFVLGEEPKQALMTIAQTSDRAGPDIEGQRHIQGLSEARMAHIGLPVHRMYVRGCAGFTGFPSSGTMQQDLLEFSRLMAENIGRQRWASWGTEQVTSNYLVANAQNTCVLPFPKYGTPDVMSDETAFLHFIGSMRFVNSKYERTSREAIRRISGLTSHPA</sequence>
<name>A0A934SRR9_9BURK</name>
<comment type="caution">
    <text evidence="1">The sequence shown here is derived from an EMBL/GenBank/DDBJ whole genome shotgun (WGS) entry which is preliminary data.</text>
</comment>
<evidence type="ECO:0000313" key="1">
    <source>
        <dbReference type="EMBL" id="MBK4734299.1"/>
    </source>
</evidence>
<dbReference type="Proteomes" id="UP000622890">
    <property type="component" value="Unassembled WGS sequence"/>
</dbReference>
<dbReference type="Gene3D" id="3.90.550.10">
    <property type="entry name" value="Spore Coat Polysaccharide Biosynthesis Protein SpsA, Chain A"/>
    <property type="match status" value="1"/>
</dbReference>
<dbReference type="AlphaFoldDB" id="A0A934SRR9"/>
<protein>
    <submittedName>
        <fullName evidence="1">Uncharacterized protein</fullName>
    </submittedName>
</protein>
<dbReference type="EMBL" id="JAEPBG010000002">
    <property type="protein sequence ID" value="MBK4734299.1"/>
    <property type="molecule type" value="Genomic_DNA"/>
</dbReference>